<dbReference type="Proteomes" id="UP000541352">
    <property type="component" value="Unassembled WGS sequence"/>
</dbReference>
<dbReference type="RefSeq" id="WP_183978330.1">
    <property type="nucleotide sequence ID" value="NZ_JACIBY010000013.1"/>
</dbReference>
<protein>
    <recommendedName>
        <fullName evidence="1">ADP ribosyltransferase domain-containing protein</fullName>
    </recommendedName>
</protein>
<organism evidence="2 3">
    <name type="scientific">Runella defluvii</name>
    <dbReference type="NCBI Taxonomy" id="370973"/>
    <lineage>
        <taxon>Bacteria</taxon>
        <taxon>Pseudomonadati</taxon>
        <taxon>Bacteroidota</taxon>
        <taxon>Cytophagia</taxon>
        <taxon>Cytophagales</taxon>
        <taxon>Spirosomataceae</taxon>
        <taxon>Runella</taxon>
    </lineage>
</organism>
<dbReference type="Pfam" id="PF03496">
    <property type="entry name" value="ADPrib_exo_Tox"/>
    <property type="match status" value="1"/>
</dbReference>
<name>A0A7W5ZQM0_9BACT</name>
<dbReference type="SUPFAM" id="SSF56399">
    <property type="entry name" value="ADP-ribosylation"/>
    <property type="match status" value="1"/>
</dbReference>
<proteinExistence type="predicted"/>
<dbReference type="Gene3D" id="3.90.176.10">
    <property type="entry name" value="Toxin ADP-ribosyltransferase, Chain A, domain 1"/>
    <property type="match status" value="1"/>
</dbReference>
<dbReference type="GO" id="GO:0005576">
    <property type="term" value="C:extracellular region"/>
    <property type="evidence" value="ECO:0007669"/>
    <property type="project" value="InterPro"/>
</dbReference>
<accession>A0A7W5ZQM0</accession>
<dbReference type="AlphaFoldDB" id="A0A7W5ZQM0"/>
<sequence>MTVEEYAIAYLQQEIQLVKDRQEPLLTNFEKAIIYKYSVTGYEDVNEQLRLNQGQNLPLFAQLLNECLSKLPDYEGVVYRGEDLSQKQAEIYIRAFEEDEIITKSQFYSSSRSKETAYMFGKTSIKIYSKTGKKIEHIANFGINDSQNEREVLFRCNTNFEVVDILQDEHGNLLNVVLYEI</sequence>
<dbReference type="InterPro" id="IPR003540">
    <property type="entry name" value="ADP-ribosyltransferase"/>
</dbReference>
<dbReference type="EMBL" id="JACIBY010000013">
    <property type="protein sequence ID" value="MBB3840985.1"/>
    <property type="molecule type" value="Genomic_DNA"/>
</dbReference>
<dbReference type="PROSITE" id="PS51996">
    <property type="entry name" value="TR_MART"/>
    <property type="match status" value="1"/>
</dbReference>
<comment type="caution">
    <text evidence="2">The sequence shown here is derived from an EMBL/GenBank/DDBJ whole genome shotgun (WGS) entry which is preliminary data.</text>
</comment>
<gene>
    <name evidence="2" type="ORF">FHS57_005006</name>
</gene>
<evidence type="ECO:0000313" key="2">
    <source>
        <dbReference type="EMBL" id="MBB3840985.1"/>
    </source>
</evidence>
<keyword evidence="3" id="KW-1185">Reference proteome</keyword>
<evidence type="ECO:0000313" key="3">
    <source>
        <dbReference type="Proteomes" id="UP000541352"/>
    </source>
</evidence>
<reference evidence="2 3" key="1">
    <citation type="submission" date="2020-08" db="EMBL/GenBank/DDBJ databases">
        <title>Genomic Encyclopedia of Type Strains, Phase IV (KMG-IV): sequencing the most valuable type-strain genomes for metagenomic binning, comparative biology and taxonomic classification.</title>
        <authorList>
            <person name="Goeker M."/>
        </authorList>
    </citation>
    <scope>NUCLEOTIDE SEQUENCE [LARGE SCALE GENOMIC DNA]</scope>
    <source>
        <strain evidence="2 3">DSM 17976</strain>
    </source>
</reference>
<feature type="domain" description="ADP ribosyltransferase" evidence="1">
    <location>
        <begin position="26"/>
        <end position="167"/>
    </location>
</feature>
<evidence type="ECO:0000259" key="1">
    <source>
        <dbReference type="Pfam" id="PF03496"/>
    </source>
</evidence>